<dbReference type="InterPro" id="IPR051083">
    <property type="entry name" value="GrpII_Intron_Splice-Mob/Def"/>
</dbReference>
<evidence type="ECO:0000313" key="3">
    <source>
        <dbReference type="Proteomes" id="UP000176494"/>
    </source>
</evidence>
<dbReference type="SUPFAM" id="SSF56672">
    <property type="entry name" value="DNA/RNA polymerases"/>
    <property type="match status" value="1"/>
</dbReference>
<name>A0A1G2Q8J5_9BACT</name>
<dbReference type="EMBL" id="MHTG01000029">
    <property type="protein sequence ID" value="OHA56834.1"/>
    <property type="molecule type" value="Genomic_DNA"/>
</dbReference>
<sequence length="331" mass="39263">MSLKASGGGFKGHDLNFEEIISLPNLFRAWVDFKKDKLKKQDVIDFSIEIESNLFNLHANLSDNQYRHGLYHPFYICDPKKRHIHKPTVKDRIVHQAVFRILESIYEKVFIFDSYSSRKGKGIHKAHRRLRYFAWKLSRNNTRPVFFLKCDIKKFFDSVDHDILLSILEKKIKDQQTISLLRVIINSFCTKENKGIPLGNLTSQLFSNIYLDLLDQYVKRVLRVKYYLRYADDFILIDADREKLENFLVLIKLFLDEKLKLVLHKDKIMISKFSDGVDFLGYVIFPYHQVLRTKTKRRAFKNVNKVNLPSYLGLLKHCRGRAIEKKLRELF</sequence>
<dbReference type="AlphaFoldDB" id="A0A1G2Q8J5"/>
<evidence type="ECO:0000313" key="2">
    <source>
        <dbReference type="EMBL" id="OHA56834.1"/>
    </source>
</evidence>
<feature type="domain" description="Reverse transcriptase" evidence="1">
    <location>
        <begin position="65"/>
        <end position="284"/>
    </location>
</feature>
<reference evidence="2 3" key="1">
    <citation type="journal article" date="2016" name="Nat. Commun.">
        <title>Thousands of microbial genomes shed light on interconnected biogeochemical processes in an aquifer system.</title>
        <authorList>
            <person name="Anantharaman K."/>
            <person name="Brown C.T."/>
            <person name="Hug L.A."/>
            <person name="Sharon I."/>
            <person name="Castelle C.J."/>
            <person name="Probst A.J."/>
            <person name="Thomas B.C."/>
            <person name="Singh A."/>
            <person name="Wilkins M.J."/>
            <person name="Karaoz U."/>
            <person name="Brodie E.L."/>
            <person name="Williams K.H."/>
            <person name="Hubbard S.S."/>
            <person name="Banfield J.F."/>
        </authorList>
    </citation>
    <scope>NUCLEOTIDE SEQUENCE [LARGE SCALE GENOMIC DNA]</scope>
</reference>
<dbReference type="Pfam" id="PF00078">
    <property type="entry name" value="RVT_1"/>
    <property type="match status" value="1"/>
</dbReference>
<protein>
    <recommendedName>
        <fullName evidence="1">Reverse transcriptase domain-containing protein</fullName>
    </recommendedName>
</protein>
<dbReference type="CDD" id="cd01651">
    <property type="entry name" value="RT_G2_intron"/>
    <property type="match status" value="1"/>
</dbReference>
<organism evidence="2 3">
    <name type="scientific">Candidatus Vogelbacteria bacterium GWA1_51_14</name>
    <dbReference type="NCBI Taxonomy" id="1802435"/>
    <lineage>
        <taxon>Bacteria</taxon>
        <taxon>Candidatus Vogeliibacteriota</taxon>
    </lineage>
</organism>
<comment type="caution">
    <text evidence="2">The sequence shown here is derived from an EMBL/GenBank/DDBJ whole genome shotgun (WGS) entry which is preliminary data.</text>
</comment>
<dbReference type="PROSITE" id="PS50878">
    <property type="entry name" value="RT_POL"/>
    <property type="match status" value="1"/>
</dbReference>
<dbReference type="InterPro" id="IPR043502">
    <property type="entry name" value="DNA/RNA_pol_sf"/>
</dbReference>
<dbReference type="Proteomes" id="UP000176494">
    <property type="component" value="Unassembled WGS sequence"/>
</dbReference>
<dbReference type="PANTHER" id="PTHR34047:SF8">
    <property type="entry name" value="PROTEIN YKFC"/>
    <property type="match status" value="1"/>
</dbReference>
<accession>A0A1G2Q8J5</accession>
<gene>
    <name evidence="2" type="ORF">A2114_02025</name>
</gene>
<dbReference type="InterPro" id="IPR000477">
    <property type="entry name" value="RT_dom"/>
</dbReference>
<proteinExistence type="predicted"/>
<dbReference type="PANTHER" id="PTHR34047">
    <property type="entry name" value="NUCLEAR INTRON MATURASE 1, MITOCHONDRIAL-RELATED"/>
    <property type="match status" value="1"/>
</dbReference>
<dbReference type="STRING" id="1802435.A2114_02025"/>
<evidence type="ECO:0000259" key="1">
    <source>
        <dbReference type="PROSITE" id="PS50878"/>
    </source>
</evidence>